<dbReference type="InterPro" id="IPR013320">
    <property type="entry name" value="ConA-like_dom_sf"/>
</dbReference>
<evidence type="ECO:0000259" key="1">
    <source>
        <dbReference type="PROSITE" id="PS50188"/>
    </source>
</evidence>
<name>A0A395J198_9HELO</name>
<dbReference type="EMBL" id="QKRW01000014">
    <property type="protein sequence ID" value="RAL64409.1"/>
    <property type="molecule type" value="Genomic_DNA"/>
</dbReference>
<sequence>MLDKLCFDAGVLQTALDVAVQRGNERLICKLPTRTWRKRLKGIAYRIVLRTLHQFEQIVPSHRSEIFTFEITIINDGRENSGMIALGFGYKSADLNCRPGLDSFSWGYDGEDGGMFPRQAGYDDYDTYDKDDIIGCYADPMRRVAHFTRNGKRLGVHLSGQASLYELELH</sequence>
<feature type="domain" description="B30.2/SPRY" evidence="1">
    <location>
        <begin position="1"/>
        <end position="170"/>
    </location>
</feature>
<dbReference type="SUPFAM" id="SSF49899">
    <property type="entry name" value="Concanavalin A-like lectins/glucanases"/>
    <property type="match status" value="1"/>
</dbReference>
<dbReference type="InterPro" id="IPR003877">
    <property type="entry name" value="SPRY_dom"/>
</dbReference>
<organism evidence="2 3">
    <name type="scientific">Monilinia fructigena</name>
    <dbReference type="NCBI Taxonomy" id="38457"/>
    <lineage>
        <taxon>Eukaryota</taxon>
        <taxon>Fungi</taxon>
        <taxon>Dikarya</taxon>
        <taxon>Ascomycota</taxon>
        <taxon>Pezizomycotina</taxon>
        <taxon>Leotiomycetes</taxon>
        <taxon>Helotiales</taxon>
        <taxon>Sclerotiniaceae</taxon>
        <taxon>Monilinia</taxon>
    </lineage>
</organism>
<dbReference type="Gene3D" id="2.60.120.920">
    <property type="match status" value="1"/>
</dbReference>
<protein>
    <recommendedName>
        <fullName evidence="1">B30.2/SPRY domain-containing protein</fullName>
    </recommendedName>
</protein>
<dbReference type="AlphaFoldDB" id="A0A395J198"/>
<dbReference type="InterPro" id="IPR001870">
    <property type="entry name" value="B30.2/SPRY"/>
</dbReference>
<evidence type="ECO:0000313" key="3">
    <source>
        <dbReference type="Proteomes" id="UP000249056"/>
    </source>
</evidence>
<gene>
    <name evidence="2" type="ORF">DID88_001885</name>
</gene>
<dbReference type="PROSITE" id="PS50188">
    <property type="entry name" value="B302_SPRY"/>
    <property type="match status" value="1"/>
</dbReference>
<reference evidence="2 3" key="1">
    <citation type="submission" date="2018-06" db="EMBL/GenBank/DDBJ databases">
        <title>Genome Sequence of the Brown Rot Fungal Pathogen Monilinia fructigena.</title>
        <authorList>
            <person name="Landi L."/>
            <person name="De Miccolis Angelini R.M."/>
            <person name="Pollastro S."/>
            <person name="Abate D."/>
            <person name="Faretra F."/>
            <person name="Romanazzi G."/>
        </authorList>
    </citation>
    <scope>NUCLEOTIDE SEQUENCE [LARGE SCALE GENOMIC DNA]</scope>
    <source>
        <strain evidence="2 3">Mfrg269</strain>
    </source>
</reference>
<accession>A0A395J198</accession>
<dbReference type="InterPro" id="IPR043136">
    <property type="entry name" value="B30.2/SPRY_sf"/>
</dbReference>
<dbReference type="OrthoDB" id="341259at2759"/>
<keyword evidence="3" id="KW-1185">Reference proteome</keyword>
<proteinExistence type="predicted"/>
<dbReference type="Pfam" id="PF00622">
    <property type="entry name" value="SPRY"/>
    <property type="match status" value="1"/>
</dbReference>
<evidence type="ECO:0000313" key="2">
    <source>
        <dbReference type="EMBL" id="RAL64409.1"/>
    </source>
</evidence>
<comment type="caution">
    <text evidence="2">The sequence shown here is derived from an EMBL/GenBank/DDBJ whole genome shotgun (WGS) entry which is preliminary data.</text>
</comment>
<dbReference type="Proteomes" id="UP000249056">
    <property type="component" value="Unassembled WGS sequence"/>
</dbReference>